<evidence type="ECO:0000313" key="3">
    <source>
        <dbReference type="Proteomes" id="UP000683925"/>
    </source>
</evidence>
<dbReference type="Pfam" id="PF08713">
    <property type="entry name" value="DNA_alkylation"/>
    <property type="match status" value="1"/>
</dbReference>
<comment type="caution">
    <text evidence="2">The sequence shown here is derived from an EMBL/GenBank/DDBJ whole genome shotgun (WGS) entry which is preliminary data.</text>
</comment>
<reference evidence="2" key="1">
    <citation type="submission" date="2021-01" db="EMBL/GenBank/DDBJ databases">
        <authorList>
            <consortium name="Genoscope - CEA"/>
            <person name="William W."/>
        </authorList>
    </citation>
    <scope>NUCLEOTIDE SEQUENCE</scope>
</reference>
<dbReference type="CDD" id="cd06561">
    <property type="entry name" value="AlkD_like"/>
    <property type="match status" value="1"/>
</dbReference>
<dbReference type="EMBL" id="CAJJDP010000128">
    <property type="protein sequence ID" value="CAD8202913.1"/>
    <property type="molecule type" value="Genomic_DNA"/>
</dbReference>
<dbReference type="AlphaFoldDB" id="A0A8S1XP84"/>
<feature type="compositionally biased region" description="Basic residues" evidence="1">
    <location>
        <begin position="284"/>
        <end position="297"/>
    </location>
</feature>
<keyword evidence="3" id="KW-1185">Reference proteome</keyword>
<dbReference type="OMA" id="CDTFCNH"/>
<proteinExistence type="predicted"/>
<dbReference type="Proteomes" id="UP000683925">
    <property type="component" value="Unassembled WGS sequence"/>
</dbReference>
<sequence length="297" mass="35460">MKQAIQKAMIEIANPKKGKELSAYMKNVLPFRGLQQPEITKVFNSFKDEIKELEDDQKYEIADFLMRQEYGEDKKIALMIAEKIKFNFQRIKLTEKWFVDGHIKEWATADTYCGRVLKKFVIDKENAKLMLDWAKQENLWMRRSSCVGFVTLARKKVCDMNLLFEICQENIVHQERFNQLGTGWLLREMSLADLKGVIEFIEKNIKYFSSEGLRYAYEKMKQNDQNYLKNLLKKTNSKGNNQQDDDDDDEEEEKEKGQKQKKQKLKKNDSEEEEEESEEEFKIKKPKRQSRQYKRKL</sequence>
<gene>
    <name evidence="2" type="ORF">POCTA_138.1.T1280147</name>
</gene>
<dbReference type="OrthoDB" id="304402at2759"/>
<organism evidence="2 3">
    <name type="scientific">Paramecium octaurelia</name>
    <dbReference type="NCBI Taxonomy" id="43137"/>
    <lineage>
        <taxon>Eukaryota</taxon>
        <taxon>Sar</taxon>
        <taxon>Alveolata</taxon>
        <taxon>Ciliophora</taxon>
        <taxon>Intramacronucleata</taxon>
        <taxon>Oligohymenophorea</taxon>
        <taxon>Peniculida</taxon>
        <taxon>Parameciidae</taxon>
        <taxon>Paramecium</taxon>
    </lineage>
</organism>
<name>A0A8S1XP84_PAROT</name>
<feature type="compositionally biased region" description="Acidic residues" evidence="1">
    <location>
        <begin position="243"/>
        <end position="253"/>
    </location>
</feature>
<evidence type="ECO:0000256" key="1">
    <source>
        <dbReference type="SAM" id="MobiDB-lite"/>
    </source>
</evidence>
<evidence type="ECO:0008006" key="4">
    <source>
        <dbReference type="Google" id="ProtNLM"/>
    </source>
</evidence>
<dbReference type="InterPro" id="IPR014825">
    <property type="entry name" value="DNA_alkylation"/>
</dbReference>
<feature type="compositionally biased region" description="Acidic residues" evidence="1">
    <location>
        <begin position="270"/>
        <end position="279"/>
    </location>
</feature>
<dbReference type="PANTHER" id="PTHR34070:SF1">
    <property type="entry name" value="DNA ALKYLATION REPAIR PROTEIN"/>
    <property type="match status" value="1"/>
</dbReference>
<dbReference type="PANTHER" id="PTHR34070">
    <property type="entry name" value="ARMADILLO-TYPE FOLD"/>
    <property type="match status" value="1"/>
</dbReference>
<accession>A0A8S1XP84</accession>
<protein>
    <recommendedName>
        <fullName evidence="4">DNA alkylation repair enzyme</fullName>
    </recommendedName>
</protein>
<evidence type="ECO:0000313" key="2">
    <source>
        <dbReference type="EMBL" id="CAD8202913.1"/>
    </source>
</evidence>
<feature type="region of interest" description="Disordered" evidence="1">
    <location>
        <begin position="234"/>
        <end position="297"/>
    </location>
</feature>